<accession>A0A8J2P2C2</accession>
<proteinExistence type="predicted"/>
<sequence length="78" mass="9061">MLRTLASKWAPNAFIISFKLETDMDLLLPKAKAGLEKYKHHISLLGVSSFYPCSLVPHLEYNYRRKHIFGHSVAFRQQ</sequence>
<evidence type="ECO:0000313" key="2">
    <source>
        <dbReference type="Proteomes" id="UP000708208"/>
    </source>
</evidence>
<organism evidence="1 2">
    <name type="scientific">Allacma fusca</name>
    <dbReference type="NCBI Taxonomy" id="39272"/>
    <lineage>
        <taxon>Eukaryota</taxon>
        <taxon>Metazoa</taxon>
        <taxon>Ecdysozoa</taxon>
        <taxon>Arthropoda</taxon>
        <taxon>Hexapoda</taxon>
        <taxon>Collembola</taxon>
        <taxon>Symphypleona</taxon>
        <taxon>Sminthuridae</taxon>
        <taxon>Allacma</taxon>
    </lineage>
</organism>
<keyword evidence="2" id="KW-1185">Reference proteome</keyword>
<dbReference type="EMBL" id="CAJVCH010163179">
    <property type="protein sequence ID" value="CAG7728419.1"/>
    <property type="molecule type" value="Genomic_DNA"/>
</dbReference>
<reference evidence="1" key="1">
    <citation type="submission" date="2021-06" db="EMBL/GenBank/DDBJ databases">
        <authorList>
            <person name="Hodson N. C."/>
            <person name="Mongue J. A."/>
            <person name="Jaron S. K."/>
        </authorList>
    </citation>
    <scope>NUCLEOTIDE SEQUENCE</scope>
</reference>
<gene>
    <name evidence="1" type="ORF">AFUS01_LOCUS17198</name>
</gene>
<comment type="caution">
    <text evidence="1">The sequence shown here is derived from an EMBL/GenBank/DDBJ whole genome shotgun (WGS) entry which is preliminary data.</text>
</comment>
<dbReference type="Proteomes" id="UP000708208">
    <property type="component" value="Unassembled WGS sequence"/>
</dbReference>
<name>A0A8J2P2C2_9HEXA</name>
<dbReference type="OrthoDB" id="70224at2759"/>
<dbReference type="AlphaFoldDB" id="A0A8J2P2C2"/>
<protein>
    <submittedName>
        <fullName evidence="1">Uncharacterized protein</fullName>
    </submittedName>
</protein>
<evidence type="ECO:0000313" key="1">
    <source>
        <dbReference type="EMBL" id="CAG7728419.1"/>
    </source>
</evidence>